<dbReference type="GO" id="GO:0003860">
    <property type="term" value="F:3-hydroxyisobutyryl-CoA hydrolase activity"/>
    <property type="evidence" value="ECO:0007669"/>
    <property type="project" value="UniProtKB-EC"/>
</dbReference>
<keyword evidence="3" id="KW-0378">Hydrolase</keyword>
<dbReference type="Gene3D" id="3.90.226.10">
    <property type="entry name" value="2-enoyl-CoA Hydratase, Chain A, domain 1"/>
    <property type="match status" value="1"/>
</dbReference>
<dbReference type="Pfam" id="PF16113">
    <property type="entry name" value="ECH_2"/>
    <property type="match status" value="1"/>
</dbReference>
<dbReference type="InterPro" id="IPR032259">
    <property type="entry name" value="HIBYL-CoA-H"/>
</dbReference>
<dbReference type="AlphaFoldDB" id="A0A1R2CR62"/>
<dbReference type="CDD" id="cd06558">
    <property type="entry name" value="crotonase-like"/>
    <property type="match status" value="1"/>
</dbReference>
<evidence type="ECO:0000259" key="4">
    <source>
        <dbReference type="Pfam" id="PF16113"/>
    </source>
</evidence>
<accession>A0A1R2CR62</accession>
<dbReference type="PANTHER" id="PTHR43176:SF3">
    <property type="entry name" value="3-HYDROXYISOBUTYRYL-COA HYDROLASE, MITOCHONDRIAL"/>
    <property type="match status" value="1"/>
</dbReference>
<gene>
    <name evidence="5" type="ORF">SteCoe_5959</name>
</gene>
<proteinExistence type="predicted"/>
<evidence type="ECO:0000313" key="6">
    <source>
        <dbReference type="Proteomes" id="UP000187209"/>
    </source>
</evidence>
<protein>
    <recommendedName>
        <fullName evidence="2">3-hydroxyisobutyryl-CoA hydrolase</fullName>
        <ecNumber evidence="2">3.1.2.4</ecNumber>
    </recommendedName>
</protein>
<dbReference type="InterPro" id="IPR045004">
    <property type="entry name" value="ECH_dom"/>
</dbReference>
<feature type="domain" description="Enoyl-CoA hydratase/isomerase" evidence="4">
    <location>
        <begin position="27"/>
        <end position="350"/>
    </location>
</feature>
<reference evidence="5 6" key="1">
    <citation type="submission" date="2016-11" db="EMBL/GenBank/DDBJ databases">
        <title>The macronuclear genome of Stentor coeruleus: a giant cell with tiny introns.</title>
        <authorList>
            <person name="Slabodnick M."/>
            <person name="Ruby J.G."/>
            <person name="Reiff S.B."/>
            <person name="Swart E.C."/>
            <person name="Gosai S."/>
            <person name="Prabakaran S."/>
            <person name="Witkowska E."/>
            <person name="Larue G.E."/>
            <person name="Fisher S."/>
            <person name="Freeman R.M."/>
            <person name="Gunawardena J."/>
            <person name="Chu W."/>
            <person name="Stover N.A."/>
            <person name="Gregory B.D."/>
            <person name="Nowacki M."/>
            <person name="Derisi J."/>
            <person name="Roy S.W."/>
            <person name="Marshall W.F."/>
            <person name="Sood P."/>
        </authorList>
    </citation>
    <scope>NUCLEOTIDE SEQUENCE [LARGE SCALE GENOMIC DNA]</scope>
    <source>
        <strain evidence="5">WM001</strain>
    </source>
</reference>
<dbReference type="OrthoDB" id="1737613at2759"/>
<dbReference type="SUPFAM" id="SSF52096">
    <property type="entry name" value="ClpP/crotonase"/>
    <property type="match status" value="1"/>
</dbReference>
<comment type="catalytic activity">
    <reaction evidence="1">
        <text>3-hydroxy-2-methylpropanoyl-CoA + H2O = 3-hydroxy-2-methylpropanoate + CoA + H(+)</text>
        <dbReference type="Rhea" id="RHEA:20888"/>
        <dbReference type="ChEBI" id="CHEBI:11805"/>
        <dbReference type="ChEBI" id="CHEBI:15377"/>
        <dbReference type="ChEBI" id="CHEBI:15378"/>
        <dbReference type="ChEBI" id="CHEBI:57287"/>
        <dbReference type="ChEBI" id="CHEBI:57340"/>
        <dbReference type="EC" id="3.1.2.4"/>
    </reaction>
</comment>
<dbReference type="InterPro" id="IPR029045">
    <property type="entry name" value="ClpP/crotonase-like_dom_sf"/>
</dbReference>
<dbReference type="NCBIfam" id="NF004127">
    <property type="entry name" value="PRK05617.1"/>
    <property type="match status" value="1"/>
</dbReference>
<comment type="caution">
    <text evidence="5">The sequence shown here is derived from an EMBL/GenBank/DDBJ whole genome shotgun (WGS) entry which is preliminary data.</text>
</comment>
<dbReference type="GO" id="GO:0006574">
    <property type="term" value="P:L-valine catabolic process"/>
    <property type="evidence" value="ECO:0007669"/>
    <property type="project" value="TreeGrafter"/>
</dbReference>
<evidence type="ECO:0000256" key="3">
    <source>
        <dbReference type="ARBA" id="ARBA00022801"/>
    </source>
</evidence>
<keyword evidence="6" id="KW-1185">Reference proteome</keyword>
<evidence type="ECO:0000256" key="1">
    <source>
        <dbReference type="ARBA" id="ARBA00001709"/>
    </source>
</evidence>
<organism evidence="5 6">
    <name type="scientific">Stentor coeruleus</name>
    <dbReference type="NCBI Taxonomy" id="5963"/>
    <lineage>
        <taxon>Eukaryota</taxon>
        <taxon>Sar</taxon>
        <taxon>Alveolata</taxon>
        <taxon>Ciliophora</taxon>
        <taxon>Postciliodesmatophora</taxon>
        <taxon>Heterotrichea</taxon>
        <taxon>Heterotrichida</taxon>
        <taxon>Stentoridae</taxon>
        <taxon>Stentor</taxon>
    </lineage>
</organism>
<dbReference type="EC" id="3.1.2.4" evidence="2"/>
<dbReference type="EMBL" id="MPUH01000080">
    <property type="protein sequence ID" value="OMJ91473.1"/>
    <property type="molecule type" value="Genomic_DNA"/>
</dbReference>
<dbReference type="Proteomes" id="UP000187209">
    <property type="component" value="Unassembled WGS sequence"/>
</dbReference>
<dbReference type="PANTHER" id="PTHR43176">
    <property type="entry name" value="3-HYDROXYISOBUTYRYL-COA HYDROLASE-RELATED"/>
    <property type="match status" value="1"/>
</dbReference>
<evidence type="ECO:0000256" key="2">
    <source>
        <dbReference type="ARBA" id="ARBA00011915"/>
    </source>
</evidence>
<evidence type="ECO:0000313" key="5">
    <source>
        <dbReference type="EMBL" id="OMJ91473.1"/>
    </source>
</evidence>
<name>A0A1R2CR62_9CILI</name>
<sequence length="371" mass="42182">MLSTKLFRKFSEGVLVLTSNHNYVCKAVINRPKTLNALTIPIIDYLQVCLKEWNEDKNIRVVLFSSEGGKAFCAGGNVRSLYLAREEGKLNILYDFFFKEYCLDYALSRMRPMQISIYDGIVMGGGAGISMHSLIKIATDNSIFAMPECSLGLYPDVSGGYFLPRLPGSVGLYLALTGARLTDQELVQAGVATHYVPKDKIDELKEALIKNVKPDLSIQEIESIVYPFTQEVVGPLPYAREIDKYFGGAKNVEEIYERLNDGNSWSADVLKRTEKHCPLSLKVSFEQYKRGKFMSLPEVFKMEYNLSLNFMLGTEFFEGFRALLLVRDRNPQWKYKTLAEVSDDLVKSYFELPKGNFVDLDVEYEMLKANR</sequence>